<keyword evidence="5 7" id="KW-1133">Transmembrane helix</keyword>
<dbReference type="PANTHER" id="PTHR23517">
    <property type="entry name" value="RESISTANCE PROTEIN MDTM, PUTATIVE-RELATED-RELATED"/>
    <property type="match status" value="1"/>
</dbReference>
<reference evidence="8 11" key="2">
    <citation type="submission" date="2021-06" db="EMBL/GenBank/DDBJ databases">
        <title>Whole genome sequence of Paenibacillus sophorae DSM23020 for comparative genomics.</title>
        <authorList>
            <person name="Kim M.-J."/>
            <person name="Lee G."/>
            <person name="Shin J.-H."/>
        </authorList>
    </citation>
    <scope>NUCLEOTIDE SEQUENCE [LARGE SCALE GENOMIC DNA]</scope>
    <source>
        <strain evidence="8 11">DSM 23020</strain>
    </source>
</reference>
<keyword evidence="3" id="KW-1003">Cell membrane</keyword>
<sequence length="140" mass="15535">MLSPDFFKVPRQAWALVASSMLVMAGFSFLWPLTVIYLTQFLHQSVGMAGMVLSAEAASGILGSMFGGVLFFKFGGKRTLFAALVLLIPNSVLLLMFRSWLGFIVSFIIIALFIGTFFYFRCRHSWAGLAGRRAQALHDQ</sequence>
<evidence type="ECO:0000256" key="1">
    <source>
        <dbReference type="ARBA" id="ARBA00004651"/>
    </source>
</evidence>
<protein>
    <recommendedName>
        <fullName evidence="12">Major Facilitator Superfamily protein</fullName>
    </recommendedName>
</protein>
<name>A0A1H8TYI2_9BACL</name>
<evidence type="ECO:0000256" key="7">
    <source>
        <dbReference type="SAM" id="Phobius"/>
    </source>
</evidence>
<feature type="transmembrane region" description="Helical" evidence="7">
    <location>
        <begin position="79"/>
        <end position="97"/>
    </location>
</feature>
<evidence type="ECO:0000256" key="2">
    <source>
        <dbReference type="ARBA" id="ARBA00022448"/>
    </source>
</evidence>
<accession>A0A1H8TYI2</accession>
<dbReference type="InterPro" id="IPR050171">
    <property type="entry name" value="MFS_Transporters"/>
</dbReference>
<dbReference type="Proteomes" id="UP000198809">
    <property type="component" value="Unassembled WGS sequence"/>
</dbReference>
<dbReference type="Proteomes" id="UP000683429">
    <property type="component" value="Chromosome"/>
</dbReference>
<proteinExistence type="predicted"/>
<dbReference type="EMBL" id="FODH01000015">
    <property type="protein sequence ID" value="SEO96049.1"/>
    <property type="molecule type" value="Genomic_DNA"/>
</dbReference>
<dbReference type="Gene3D" id="1.20.1250.20">
    <property type="entry name" value="MFS general substrate transporter like domains"/>
    <property type="match status" value="1"/>
</dbReference>
<comment type="subcellular location">
    <subcellularLocation>
        <location evidence="1">Cell membrane</location>
        <topology evidence="1">Multi-pass membrane protein</topology>
    </subcellularLocation>
</comment>
<dbReference type="SUPFAM" id="SSF103473">
    <property type="entry name" value="MFS general substrate transporter"/>
    <property type="match status" value="1"/>
</dbReference>
<evidence type="ECO:0000256" key="5">
    <source>
        <dbReference type="ARBA" id="ARBA00022989"/>
    </source>
</evidence>
<keyword evidence="4 7" id="KW-0812">Transmembrane</keyword>
<dbReference type="GO" id="GO:0005886">
    <property type="term" value="C:plasma membrane"/>
    <property type="evidence" value="ECO:0007669"/>
    <property type="project" value="UniProtKB-SubCell"/>
</dbReference>
<evidence type="ECO:0000313" key="9">
    <source>
        <dbReference type="EMBL" id="SEO96049.1"/>
    </source>
</evidence>
<organism evidence="9 10">
    <name type="scientific">Paenibacillus sophorae</name>
    <dbReference type="NCBI Taxonomy" id="1333845"/>
    <lineage>
        <taxon>Bacteria</taxon>
        <taxon>Bacillati</taxon>
        <taxon>Bacillota</taxon>
        <taxon>Bacilli</taxon>
        <taxon>Bacillales</taxon>
        <taxon>Paenibacillaceae</taxon>
        <taxon>Paenibacillus</taxon>
    </lineage>
</organism>
<dbReference type="EMBL" id="CP076607">
    <property type="protein sequence ID" value="QWU13105.1"/>
    <property type="molecule type" value="Genomic_DNA"/>
</dbReference>
<evidence type="ECO:0000313" key="10">
    <source>
        <dbReference type="Proteomes" id="UP000198809"/>
    </source>
</evidence>
<dbReference type="InterPro" id="IPR036259">
    <property type="entry name" value="MFS_trans_sf"/>
</dbReference>
<feature type="transmembrane region" description="Helical" evidence="7">
    <location>
        <begin position="12"/>
        <end position="31"/>
    </location>
</feature>
<feature type="transmembrane region" description="Helical" evidence="7">
    <location>
        <begin position="51"/>
        <end position="72"/>
    </location>
</feature>
<reference evidence="9 10" key="1">
    <citation type="submission" date="2016-10" db="EMBL/GenBank/DDBJ databases">
        <authorList>
            <person name="de Groot N.N."/>
        </authorList>
    </citation>
    <scope>NUCLEOTIDE SEQUENCE [LARGE SCALE GENOMIC DNA]</scope>
    <source>
        <strain evidence="9 10">CGMCC 1.10238</strain>
    </source>
</reference>
<keyword evidence="2" id="KW-0813">Transport</keyword>
<evidence type="ECO:0000313" key="11">
    <source>
        <dbReference type="Proteomes" id="UP000683429"/>
    </source>
</evidence>
<gene>
    <name evidence="8" type="ORF">KP014_13765</name>
    <name evidence="9" type="ORF">SAMN04487895_115106</name>
</gene>
<evidence type="ECO:0000256" key="3">
    <source>
        <dbReference type="ARBA" id="ARBA00022475"/>
    </source>
</evidence>
<dbReference type="OrthoDB" id="3268460at2"/>
<evidence type="ECO:0000313" key="8">
    <source>
        <dbReference type="EMBL" id="QWU13105.1"/>
    </source>
</evidence>
<evidence type="ECO:0008006" key="12">
    <source>
        <dbReference type="Google" id="ProtNLM"/>
    </source>
</evidence>
<dbReference type="PANTHER" id="PTHR23517:SF10">
    <property type="entry name" value="MAJOR FACILITATOR SUPERFAMILY (MFS) PROFILE DOMAIN-CONTAINING PROTEIN"/>
    <property type="match status" value="1"/>
</dbReference>
<keyword evidence="11" id="KW-1185">Reference proteome</keyword>
<feature type="transmembrane region" description="Helical" evidence="7">
    <location>
        <begin position="103"/>
        <end position="120"/>
    </location>
</feature>
<keyword evidence="6 7" id="KW-0472">Membrane</keyword>
<dbReference type="AlphaFoldDB" id="A0A1H8TYI2"/>
<evidence type="ECO:0000256" key="6">
    <source>
        <dbReference type="ARBA" id="ARBA00023136"/>
    </source>
</evidence>
<evidence type="ECO:0000256" key="4">
    <source>
        <dbReference type="ARBA" id="ARBA00022692"/>
    </source>
</evidence>
<dbReference type="RefSeq" id="WP_036595170.1">
    <property type="nucleotide sequence ID" value="NZ_CP076607.1"/>
</dbReference>